<gene>
    <name evidence="9" type="ORF">DXN05_19355</name>
</gene>
<feature type="transmembrane region" description="Helical" evidence="6">
    <location>
        <begin position="65"/>
        <end position="84"/>
    </location>
</feature>
<reference evidence="9 10" key="1">
    <citation type="submission" date="2018-08" db="EMBL/GenBank/DDBJ databases">
        <title>Chitinophagaceae sp. K23C18032701, a novel bacterium isolated from forest soil.</title>
        <authorList>
            <person name="Wang C."/>
        </authorList>
    </citation>
    <scope>NUCLEOTIDE SEQUENCE [LARGE SCALE GENOMIC DNA]</scope>
    <source>
        <strain evidence="9 10">K23C18032701</strain>
    </source>
</reference>
<evidence type="ECO:0000256" key="3">
    <source>
        <dbReference type="ARBA" id="ARBA00022692"/>
    </source>
</evidence>
<feature type="transmembrane region" description="Helical" evidence="6">
    <location>
        <begin position="518"/>
        <end position="535"/>
    </location>
</feature>
<keyword evidence="5 6" id="KW-0472">Membrane</keyword>
<dbReference type="NCBIfam" id="TIGR00360">
    <property type="entry name" value="ComEC_N-term"/>
    <property type="match status" value="1"/>
</dbReference>
<sequence length="691" mass="77623">MLTGITATIQTQPFVKIAPAFIAGIVLQWYMPLPAWLLLGASLLLLLLLLLFVRLPMVMRYRYTWLQGTGILLLLLLAGCAVVYCKDVRNKNNWFGHLYQPGNTLYVEIIEPPVLKQTSYTATARVLGIKTKRGWEATTGKLCLYLQKDSATTPLQTGSRLLFTRSLQRVQNSGNPGGFDYSRYCAFQNMYHQVWLQRKDYVVLPPGHTSLVQQYLYRMQGSVVRLLQNRIPGKAESALAEALLIGYRNDLDKTLLQSYSDTGLVHIIAISGLHLGMLYGVLMGALFFLRRKPWQRLLRGVLVLVVLWLFTLLAGAGASVVRAALMFSFITVAGMLGRVNSPYNNLAASACCLLLYDPFCLWDVGFQLSYAAVLGIALFYKPISHWVLPQNRLVKNIWQLMALSIAAQVLTLPLVLFYFHQFPLLFLFSNLLVVPLSGIVLYGELLLLLVQCITPLAVWCGKAIGWLVMLMNALVARLGQLPFARISQVHVYHAELLLWFAVVLLAAAALLFARRNLLLPAVAGLVLLALVQTGFRWHSLRQQYMVVYNIPGTAAAELVTGRTSWLKCDAAVTINHQLQQSVLLPAHTQLGIDETHVLRHFLYRYHGKIIGFLPADFKVDSFTGNYSVDILILSNSPHCTVAQLQQWFHCKQLVFDSSNPLWKIQKWKKDCDSLHLRFHSVPEQGAFVASL</sequence>
<dbReference type="RefSeq" id="WP_116848930.1">
    <property type="nucleotide sequence ID" value="NZ_QTJU01000008.1"/>
</dbReference>
<accession>A0A3E1NFH1</accession>
<evidence type="ECO:0000256" key="5">
    <source>
        <dbReference type="ARBA" id="ARBA00023136"/>
    </source>
</evidence>
<evidence type="ECO:0000256" key="1">
    <source>
        <dbReference type="ARBA" id="ARBA00004651"/>
    </source>
</evidence>
<keyword evidence="4 6" id="KW-1133">Transmembrane helix</keyword>
<keyword evidence="10" id="KW-1185">Reference proteome</keyword>
<dbReference type="InterPro" id="IPR025405">
    <property type="entry name" value="DUF4131"/>
</dbReference>
<dbReference type="PANTHER" id="PTHR30619">
    <property type="entry name" value="DNA INTERNALIZATION/COMPETENCE PROTEIN COMEC/REC2"/>
    <property type="match status" value="1"/>
</dbReference>
<comment type="caution">
    <text evidence="9">The sequence shown here is derived from an EMBL/GenBank/DDBJ whole genome shotgun (WGS) entry which is preliminary data.</text>
</comment>
<dbReference type="Pfam" id="PF13567">
    <property type="entry name" value="DUF4131"/>
    <property type="match status" value="1"/>
</dbReference>
<feature type="transmembrane region" description="Helical" evidence="6">
    <location>
        <begin position="400"/>
        <end position="419"/>
    </location>
</feature>
<feature type="domain" description="ComEC/Rec2-related protein" evidence="7">
    <location>
        <begin position="243"/>
        <end position="509"/>
    </location>
</feature>
<evidence type="ECO:0000256" key="4">
    <source>
        <dbReference type="ARBA" id="ARBA00022989"/>
    </source>
</evidence>
<feature type="transmembrane region" description="Helical" evidence="6">
    <location>
        <begin position="496"/>
        <end position="512"/>
    </location>
</feature>
<dbReference type="InterPro" id="IPR052159">
    <property type="entry name" value="Competence_DNA_uptake"/>
</dbReference>
<evidence type="ECO:0000313" key="10">
    <source>
        <dbReference type="Proteomes" id="UP000261284"/>
    </source>
</evidence>
<feature type="domain" description="DUF4131" evidence="8">
    <location>
        <begin position="32"/>
        <end position="198"/>
    </location>
</feature>
<dbReference type="Pfam" id="PF03772">
    <property type="entry name" value="Competence"/>
    <property type="match status" value="1"/>
</dbReference>
<feature type="transmembrane region" description="Helical" evidence="6">
    <location>
        <begin position="264"/>
        <end position="289"/>
    </location>
</feature>
<dbReference type="Proteomes" id="UP000261284">
    <property type="component" value="Unassembled WGS sequence"/>
</dbReference>
<dbReference type="OrthoDB" id="9761531at2"/>
<feature type="transmembrane region" description="Helical" evidence="6">
    <location>
        <begin position="431"/>
        <end position="450"/>
    </location>
</feature>
<evidence type="ECO:0000256" key="6">
    <source>
        <dbReference type="SAM" id="Phobius"/>
    </source>
</evidence>
<dbReference type="GO" id="GO:0005886">
    <property type="term" value="C:plasma membrane"/>
    <property type="evidence" value="ECO:0007669"/>
    <property type="project" value="UniProtKB-SubCell"/>
</dbReference>
<name>A0A3E1NFH1_9BACT</name>
<protein>
    <submittedName>
        <fullName evidence="9">ComEC family competence protein</fullName>
    </submittedName>
</protein>
<dbReference type="EMBL" id="QTJU01000008">
    <property type="protein sequence ID" value="RFM26726.1"/>
    <property type="molecule type" value="Genomic_DNA"/>
</dbReference>
<keyword evidence="3 6" id="KW-0812">Transmembrane</keyword>
<organism evidence="9 10">
    <name type="scientific">Deminuibacter soli</name>
    <dbReference type="NCBI Taxonomy" id="2291815"/>
    <lineage>
        <taxon>Bacteria</taxon>
        <taxon>Pseudomonadati</taxon>
        <taxon>Bacteroidota</taxon>
        <taxon>Chitinophagia</taxon>
        <taxon>Chitinophagales</taxon>
        <taxon>Chitinophagaceae</taxon>
        <taxon>Deminuibacter</taxon>
    </lineage>
</organism>
<evidence type="ECO:0000259" key="7">
    <source>
        <dbReference type="Pfam" id="PF03772"/>
    </source>
</evidence>
<dbReference type="PANTHER" id="PTHR30619:SF1">
    <property type="entry name" value="RECOMBINATION PROTEIN 2"/>
    <property type="match status" value="1"/>
</dbReference>
<feature type="transmembrane region" description="Helical" evidence="6">
    <location>
        <begin position="360"/>
        <end position="380"/>
    </location>
</feature>
<evidence type="ECO:0000256" key="2">
    <source>
        <dbReference type="ARBA" id="ARBA00022475"/>
    </source>
</evidence>
<keyword evidence="2" id="KW-1003">Cell membrane</keyword>
<comment type="subcellular location">
    <subcellularLocation>
        <location evidence="1">Cell membrane</location>
        <topology evidence="1">Multi-pass membrane protein</topology>
    </subcellularLocation>
</comment>
<dbReference type="AlphaFoldDB" id="A0A3E1NFH1"/>
<feature type="transmembrane region" description="Helical" evidence="6">
    <location>
        <begin position="33"/>
        <end position="53"/>
    </location>
</feature>
<proteinExistence type="predicted"/>
<dbReference type="InterPro" id="IPR004477">
    <property type="entry name" value="ComEC_N"/>
</dbReference>
<evidence type="ECO:0000313" key="9">
    <source>
        <dbReference type="EMBL" id="RFM26726.1"/>
    </source>
</evidence>
<evidence type="ECO:0000259" key="8">
    <source>
        <dbReference type="Pfam" id="PF13567"/>
    </source>
</evidence>
<feature type="transmembrane region" description="Helical" evidence="6">
    <location>
        <begin position="296"/>
        <end position="314"/>
    </location>
</feature>
<feature type="transmembrane region" description="Helical" evidence="6">
    <location>
        <begin position="456"/>
        <end position="475"/>
    </location>
</feature>